<evidence type="ECO:0000313" key="3">
    <source>
        <dbReference type="Proteomes" id="UP001416393"/>
    </source>
</evidence>
<protein>
    <submittedName>
        <fullName evidence="2">HipA family kinase</fullName>
    </submittedName>
</protein>
<dbReference type="InterPro" id="IPR046748">
    <property type="entry name" value="HipA_2"/>
</dbReference>
<evidence type="ECO:0000313" key="2">
    <source>
        <dbReference type="EMBL" id="MEN3322572.1"/>
    </source>
</evidence>
<gene>
    <name evidence="2" type="ORF">VP395_02415</name>
</gene>
<reference evidence="2 3" key="1">
    <citation type="submission" date="2024-01" db="EMBL/GenBank/DDBJ databases">
        <title>Mariniflexile litorale sp. nov., isolated from the shallow sediments of the Sea of Japan.</title>
        <authorList>
            <person name="Romanenko L."/>
            <person name="Bystritskaya E."/>
            <person name="Isaeva M."/>
        </authorList>
    </citation>
    <scope>NUCLEOTIDE SEQUENCE [LARGE SCALE GENOMIC DNA]</scope>
    <source>
        <strain evidence="2 3">KCTC 32427</strain>
    </source>
</reference>
<dbReference type="RefSeq" id="WP_346240118.1">
    <property type="nucleotide sequence ID" value="NZ_JAZHYP010000001.1"/>
</dbReference>
<keyword evidence="2" id="KW-0418">Kinase</keyword>
<organism evidence="2 3">
    <name type="scientific">Mariniflexile soesokkakense</name>
    <dbReference type="NCBI Taxonomy" id="1343160"/>
    <lineage>
        <taxon>Bacteria</taxon>
        <taxon>Pseudomonadati</taxon>
        <taxon>Bacteroidota</taxon>
        <taxon>Flavobacteriia</taxon>
        <taxon>Flavobacteriales</taxon>
        <taxon>Flavobacteriaceae</taxon>
        <taxon>Mariniflexile</taxon>
    </lineage>
</organism>
<dbReference type="Proteomes" id="UP001416393">
    <property type="component" value="Unassembled WGS sequence"/>
</dbReference>
<proteinExistence type="predicted"/>
<name>A0ABV0A6I5_9FLAO</name>
<comment type="caution">
    <text evidence="2">The sequence shown here is derived from an EMBL/GenBank/DDBJ whole genome shotgun (WGS) entry which is preliminary data.</text>
</comment>
<accession>A0ABV0A6I5</accession>
<dbReference type="Pfam" id="PF20613">
    <property type="entry name" value="HipA_2"/>
    <property type="match status" value="1"/>
</dbReference>
<evidence type="ECO:0000259" key="1">
    <source>
        <dbReference type="Pfam" id="PF20613"/>
    </source>
</evidence>
<keyword evidence="2" id="KW-0808">Transferase</keyword>
<dbReference type="GO" id="GO:0016301">
    <property type="term" value="F:kinase activity"/>
    <property type="evidence" value="ECO:0007669"/>
    <property type="project" value="UniProtKB-KW"/>
</dbReference>
<sequence>MLQILHTIHKPDKVYPTAGNPMLVTCDDLEYWICKHSRDVSKLINELLGSSFATIWDLNTPEIALINVKKEHIPHNVQGVNFDKPCFGSKYIRSSKEIDDTILVMFEDASFRKKIVNREDFLMIAFFDIWLSNEDRNHNNSNLLIDFSIQNEIYFTVFDHDAIFNSNALHRGVYQINDFESLINTQLANILFKRGRNLVKIVDNLVKKFYLCTKECEDNIDNIIALIPVEWGVNINSLEDQLRKNLFTKEWLNSCENNFRTLIQENIK</sequence>
<dbReference type="EMBL" id="JAZHYP010000001">
    <property type="protein sequence ID" value="MEN3322572.1"/>
    <property type="molecule type" value="Genomic_DNA"/>
</dbReference>
<feature type="domain" description="HipA-like kinase" evidence="1">
    <location>
        <begin position="20"/>
        <end position="242"/>
    </location>
</feature>
<keyword evidence="3" id="KW-1185">Reference proteome</keyword>